<evidence type="ECO:0000256" key="3">
    <source>
        <dbReference type="ARBA" id="ARBA00013095"/>
    </source>
</evidence>
<keyword evidence="6 11" id="KW-0732">Signal</keyword>
<reference evidence="12" key="1">
    <citation type="submission" date="2022-11" db="EMBL/GenBank/DDBJ databases">
        <authorList>
            <person name="Scott C."/>
            <person name="Bruce N."/>
        </authorList>
    </citation>
    <scope>NUCLEOTIDE SEQUENCE</scope>
</reference>
<evidence type="ECO:0000256" key="4">
    <source>
        <dbReference type="ARBA" id="ARBA00022487"/>
    </source>
</evidence>
<evidence type="ECO:0000256" key="11">
    <source>
        <dbReference type="RuleBase" id="RU361263"/>
    </source>
</evidence>
<dbReference type="InterPro" id="IPR011150">
    <property type="entry name" value="Cutinase_monf"/>
</dbReference>
<dbReference type="GO" id="GO:0005576">
    <property type="term" value="C:extracellular region"/>
    <property type="evidence" value="ECO:0007669"/>
    <property type="project" value="UniProtKB-SubCell"/>
</dbReference>
<keyword evidence="5 11" id="KW-0964">Secreted</keyword>
<dbReference type="EMBL" id="CALLCH030000005">
    <property type="protein sequence ID" value="CAI4212698.1"/>
    <property type="molecule type" value="Genomic_DNA"/>
</dbReference>
<dbReference type="Proteomes" id="UP000838763">
    <property type="component" value="Unassembled WGS sequence"/>
</dbReference>
<evidence type="ECO:0000256" key="8">
    <source>
        <dbReference type="ARBA" id="ARBA00023026"/>
    </source>
</evidence>
<dbReference type="Pfam" id="PF01083">
    <property type="entry name" value="Cutinase"/>
    <property type="match status" value="1"/>
</dbReference>
<proteinExistence type="inferred from homology"/>
<gene>
    <name evidence="12" type="ORF">PPNO1_LOCUS2449</name>
</gene>
<dbReference type="AlphaFoldDB" id="A0A9P1M8Z3"/>
<evidence type="ECO:0000256" key="10">
    <source>
        <dbReference type="ARBA" id="ARBA00034045"/>
    </source>
</evidence>
<evidence type="ECO:0000256" key="5">
    <source>
        <dbReference type="ARBA" id="ARBA00022525"/>
    </source>
</evidence>
<comment type="catalytic activity">
    <reaction evidence="10 11">
        <text>cutin + H2O = cutin monomers.</text>
        <dbReference type="EC" id="3.1.1.74"/>
    </reaction>
</comment>
<evidence type="ECO:0000256" key="6">
    <source>
        <dbReference type="ARBA" id="ARBA00022729"/>
    </source>
</evidence>
<organism evidence="12 13">
    <name type="scientific">Parascedosporium putredinis</name>
    <dbReference type="NCBI Taxonomy" id="1442378"/>
    <lineage>
        <taxon>Eukaryota</taxon>
        <taxon>Fungi</taxon>
        <taxon>Dikarya</taxon>
        <taxon>Ascomycota</taxon>
        <taxon>Pezizomycotina</taxon>
        <taxon>Sordariomycetes</taxon>
        <taxon>Hypocreomycetidae</taxon>
        <taxon>Microascales</taxon>
        <taxon>Microascaceae</taxon>
        <taxon>Parascedosporium</taxon>
    </lineage>
</organism>
<evidence type="ECO:0000256" key="7">
    <source>
        <dbReference type="ARBA" id="ARBA00022801"/>
    </source>
</evidence>
<evidence type="ECO:0000313" key="12">
    <source>
        <dbReference type="EMBL" id="CAI4212698.1"/>
    </source>
</evidence>
<evidence type="ECO:0000256" key="9">
    <source>
        <dbReference type="ARBA" id="ARBA00023157"/>
    </source>
</evidence>
<comment type="subcellular location">
    <subcellularLocation>
        <location evidence="1 11">Secreted</location>
    </subcellularLocation>
</comment>
<dbReference type="InterPro" id="IPR029058">
    <property type="entry name" value="AB_hydrolase_fold"/>
</dbReference>
<dbReference type="GO" id="GO:0016052">
    <property type="term" value="P:carbohydrate catabolic process"/>
    <property type="evidence" value="ECO:0007669"/>
    <property type="project" value="TreeGrafter"/>
</dbReference>
<feature type="signal peptide" evidence="11">
    <location>
        <begin position="1"/>
        <end position="25"/>
    </location>
</feature>
<dbReference type="PROSITE" id="PS00155">
    <property type="entry name" value="CUTINASE_1"/>
    <property type="match status" value="1"/>
</dbReference>
<dbReference type="InterPro" id="IPR000675">
    <property type="entry name" value="Cutinase/axe"/>
</dbReference>
<dbReference type="Gene3D" id="3.40.50.1820">
    <property type="entry name" value="alpha/beta hydrolase"/>
    <property type="match status" value="1"/>
</dbReference>
<dbReference type="PRINTS" id="PR00129">
    <property type="entry name" value="CUTINASE"/>
</dbReference>
<protein>
    <recommendedName>
        <fullName evidence="3 11">Cutinase</fullName>
        <ecNumber evidence="3 11">3.1.1.74</ecNumber>
    </recommendedName>
</protein>
<dbReference type="OrthoDB" id="3225429at2759"/>
<dbReference type="PANTHER" id="PTHR48250">
    <property type="entry name" value="CUTINASE 2-RELATED"/>
    <property type="match status" value="1"/>
</dbReference>
<sequence>MKFFSPILLASLALATPLVCRQTSAKPLAPPPTSSSARVATTSSLSGPVALLRLATWVPWSAPVANNLKSQFPGKVHVQGVDYAALLSTNFLPGGADLDGIREMKSIIGDITSKCPNAIIVTGGYSQGAALNHRAIEALPAAQQAKIVGVVTFGDTQFRADGGKIPNFPADKVKIICAANPATPSATATSRLPFSLPISPTAPTPTRVPLSSLERSALPRLKRIRMFTCSSGRRAGQATTVWVVAISRIDPRRRLT</sequence>
<name>A0A9P1M8Z3_9PEZI</name>
<keyword evidence="4 11" id="KW-0719">Serine esterase</keyword>
<dbReference type="SUPFAM" id="SSF53474">
    <property type="entry name" value="alpha/beta-Hydrolases"/>
    <property type="match status" value="1"/>
</dbReference>
<evidence type="ECO:0000313" key="13">
    <source>
        <dbReference type="Proteomes" id="UP000838763"/>
    </source>
</evidence>
<dbReference type="EC" id="3.1.1.74" evidence="3 11"/>
<evidence type="ECO:0000256" key="2">
    <source>
        <dbReference type="ARBA" id="ARBA00007534"/>
    </source>
</evidence>
<keyword evidence="7 11" id="KW-0378">Hydrolase</keyword>
<dbReference type="InterPro" id="IPR043580">
    <property type="entry name" value="CUTINASE_1"/>
</dbReference>
<comment type="function">
    <text evidence="11">Catalyzes the hydrolysis of complex carboxylic polyesters found in the cell wall of plants. Degrades cutin, a macromolecule that forms the structure of the plant cuticle.</text>
</comment>
<comment type="similarity">
    <text evidence="2 11">Belongs to the cutinase family.</text>
</comment>
<evidence type="ECO:0000256" key="1">
    <source>
        <dbReference type="ARBA" id="ARBA00004613"/>
    </source>
</evidence>
<dbReference type="GO" id="GO:0050525">
    <property type="term" value="F:cutinase activity"/>
    <property type="evidence" value="ECO:0007669"/>
    <property type="project" value="UniProtKB-UniRule"/>
</dbReference>
<keyword evidence="13" id="KW-1185">Reference proteome</keyword>
<feature type="chain" id="PRO_5040546265" description="Cutinase" evidence="11">
    <location>
        <begin position="26"/>
        <end position="256"/>
    </location>
</feature>
<dbReference type="PANTHER" id="PTHR48250:SF3">
    <property type="entry name" value="CUTINASE 1-RELATED"/>
    <property type="match status" value="1"/>
</dbReference>
<keyword evidence="9" id="KW-1015">Disulfide bond</keyword>
<accession>A0A9P1M8Z3</accession>
<keyword evidence="8" id="KW-0843">Virulence</keyword>
<comment type="caution">
    <text evidence="12">The sequence shown here is derived from an EMBL/GenBank/DDBJ whole genome shotgun (WGS) entry which is preliminary data.</text>
</comment>
<dbReference type="SMART" id="SM01110">
    <property type="entry name" value="Cutinase"/>
    <property type="match status" value="1"/>
</dbReference>